<gene>
    <name evidence="3" type="ORF">E8E13_000964</name>
</gene>
<name>A0A9P4T5T5_CURKU</name>
<evidence type="ECO:0000259" key="2">
    <source>
        <dbReference type="Pfam" id="PF06985"/>
    </source>
</evidence>
<accession>A0A9P4T5T5</accession>
<protein>
    <recommendedName>
        <fullName evidence="2">Heterokaryon incompatibility domain-containing protein</fullName>
    </recommendedName>
</protein>
<dbReference type="InterPro" id="IPR010730">
    <property type="entry name" value="HET"/>
</dbReference>
<dbReference type="PANTHER" id="PTHR24148:SF73">
    <property type="entry name" value="HET DOMAIN PROTEIN (AFU_ORTHOLOGUE AFUA_8G01020)"/>
    <property type="match status" value="1"/>
</dbReference>
<evidence type="ECO:0000313" key="3">
    <source>
        <dbReference type="EMBL" id="KAF2995043.1"/>
    </source>
</evidence>
<dbReference type="Pfam" id="PF06985">
    <property type="entry name" value="HET"/>
    <property type="match status" value="1"/>
</dbReference>
<dbReference type="PANTHER" id="PTHR24148">
    <property type="entry name" value="ANKYRIN REPEAT DOMAIN-CONTAINING PROTEIN 39 HOMOLOG-RELATED"/>
    <property type="match status" value="1"/>
</dbReference>
<dbReference type="Proteomes" id="UP000801428">
    <property type="component" value="Unassembled WGS sequence"/>
</dbReference>
<dbReference type="InterPro" id="IPR052895">
    <property type="entry name" value="HetReg/Transcr_Mod"/>
</dbReference>
<dbReference type="AlphaFoldDB" id="A0A9P4T5T5"/>
<organism evidence="3 4">
    <name type="scientific">Curvularia kusanoi</name>
    <name type="common">Cochliobolus kusanoi</name>
    <dbReference type="NCBI Taxonomy" id="90978"/>
    <lineage>
        <taxon>Eukaryota</taxon>
        <taxon>Fungi</taxon>
        <taxon>Dikarya</taxon>
        <taxon>Ascomycota</taxon>
        <taxon>Pezizomycotina</taxon>
        <taxon>Dothideomycetes</taxon>
        <taxon>Pleosporomycetidae</taxon>
        <taxon>Pleosporales</taxon>
        <taxon>Pleosporineae</taxon>
        <taxon>Pleosporaceae</taxon>
        <taxon>Curvularia</taxon>
    </lineage>
</organism>
<feature type="compositionally biased region" description="Basic and acidic residues" evidence="1">
    <location>
        <begin position="1"/>
        <end position="18"/>
    </location>
</feature>
<dbReference type="EMBL" id="SWKU01000035">
    <property type="protein sequence ID" value="KAF2995043.1"/>
    <property type="molecule type" value="Genomic_DNA"/>
</dbReference>
<keyword evidence="4" id="KW-1185">Reference proteome</keyword>
<reference evidence="3" key="1">
    <citation type="submission" date="2019-04" db="EMBL/GenBank/DDBJ databases">
        <title>Sequencing of skin fungus with MAO and IRED activity.</title>
        <authorList>
            <person name="Marsaioli A.J."/>
            <person name="Bonatto J.M.C."/>
            <person name="Reis Junior O."/>
        </authorList>
    </citation>
    <scope>NUCLEOTIDE SEQUENCE</scope>
    <source>
        <strain evidence="3">30M1</strain>
    </source>
</reference>
<sequence length="405" mass="47323">MSGKIPYDEAADRPKKEPFASVKVAGKDPYEQVPLDISDPTSIRLLEILPDMNEDSIISCRLHSATTNDKYTALSYMWGPEEDQKTIKLNGIKMLARWNLWSFLRQKRIDQRRDGSQMFWIDALCINQAGLAKRNHQVAMMGKIYSQASNVLVWLGVRENLMKEFEKASKGDHTVGGLIRFFEDQYWRRAWIRQECVLANLLEFQCGPFKIKEDYVLRTHSDILSGSYVLRIRHYWYKPDVKVYFDPISARNERSQCSDVRDRVYSILALMDPKKGITPDYSKTTVEVFQEVAEKFIVWDRESIFNLDCLATMLDLKPGDLWENVYERAWNPGIRDLLFQANLIHDFDFYVFEETDFRDRWDNYVKDLPVEARVWLQTSRAGQQLPAAARDCIGKSCKIYKEEAS</sequence>
<feature type="region of interest" description="Disordered" evidence="1">
    <location>
        <begin position="1"/>
        <end position="20"/>
    </location>
</feature>
<dbReference type="OrthoDB" id="194358at2759"/>
<proteinExistence type="predicted"/>
<feature type="domain" description="Heterokaryon incompatibility" evidence="2">
    <location>
        <begin position="71"/>
        <end position="161"/>
    </location>
</feature>
<evidence type="ECO:0000256" key="1">
    <source>
        <dbReference type="SAM" id="MobiDB-lite"/>
    </source>
</evidence>
<comment type="caution">
    <text evidence="3">The sequence shown here is derived from an EMBL/GenBank/DDBJ whole genome shotgun (WGS) entry which is preliminary data.</text>
</comment>
<evidence type="ECO:0000313" key="4">
    <source>
        <dbReference type="Proteomes" id="UP000801428"/>
    </source>
</evidence>